<evidence type="ECO:0000256" key="5">
    <source>
        <dbReference type="ARBA" id="ARBA00022692"/>
    </source>
</evidence>
<keyword evidence="17" id="KW-0802">TPR repeat</keyword>
<evidence type="ECO:0000256" key="12">
    <source>
        <dbReference type="ARBA" id="ARBA00023136"/>
    </source>
</evidence>
<keyword evidence="11" id="KW-0115">cAMP biosynthesis</keyword>
<dbReference type="OrthoDB" id="9806704at2"/>
<comment type="similarity">
    <text evidence="18">Belongs to the adenylyl cyclase class-4/guanylyl cyclase family.</text>
</comment>
<dbReference type="GO" id="GO:0046872">
    <property type="term" value="F:metal ion binding"/>
    <property type="evidence" value="ECO:0007669"/>
    <property type="project" value="UniProtKB-KW"/>
</dbReference>
<feature type="repeat" description="TPR" evidence="17">
    <location>
        <begin position="115"/>
        <end position="148"/>
    </location>
</feature>
<keyword evidence="6" id="KW-0479">Metal-binding</keyword>
<evidence type="ECO:0000256" key="15">
    <source>
        <dbReference type="ARBA" id="ARBA00032637"/>
    </source>
</evidence>
<feature type="repeat" description="TPR" evidence="17">
    <location>
        <begin position="195"/>
        <end position="228"/>
    </location>
</feature>
<comment type="catalytic activity">
    <reaction evidence="1">
        <text>ATP = 3',5'-cyclic AMP + diphosphate</text>
        <dbReference type="Rhea" id="RHEA:15389"/>
        <dbReference type="ChEBI" id="CHEBI:30616"/>
        <dbReference type="ChEBI" id="CHEBI:33019"/>
        <dbReference type="ChEBI" id="CHEBI:58165"/>
        <dbReference type="EC" id="4.6.1.1"/>
    </reaction>
</comment>
<dbReference type="EMBL" id="CP035544">
    <property type="protein sequence ID" value="QBA65575.1"/>
    <property type="molecule type" value="Genomic_DNA"/>
</dbReference>
<feature type="domain" description="Guanylate cyclase" evidence="20">
    <location>
        <begin position="459"/>
        <end position="589"/>
    </location>
</feature>
<evidence type="ECO:0000256" key="9">
    <source>
        <dbReference type="ARBA" id="ARBA00022842"/>
    </source>
</evidence>
<dbReference type="GO" id="GO:0006171">
    <property type="term" value="P:cAMP biosynthetic process"/>
    <property type="evidence" value="ECO:0007669"/>
    <property type="project" value="UniProtKB-KW"/>
</dbReference>
<evidence type="ECO:0000256" key="17">
    <source>
        <dbReference type="PROSITE-ProRule" id="PRU00339"/>
    </source>
</evidence>
<dbReference type="GO" id="GO:0005524">
    <property type="term" value="F:ATP binding"/>
    <property type="evidence" value="ECO:0007669"/>
    <property type="project" value="UniProtKB-KW"/>
</dbReference>
<gene>
    <name evidence="21" type="ORF">EQY75_03905</name>
</gene>
<feature type="transmembrane region" description="Helical" evidence="19">
    <location>
        <begin position="388"/>
        <end position="409"/>
    </location>
</feature>
<dbReference type="EC" id="4.6.1.1" evidence="3"/>
<evidence type="ECO:0000256" key="1">
    <source>
        <dbReference type="ARBA" id="ARBA00001593"/>
    </source>
</evidence>
<dbReference type="SUPFAM" id="SSF48452">
    <property type="entry name" value="TPR-like"/>
    <property type="match status" value="2"/>
</dbReference>
<dbReference type="InterPro" id="IPR050401">
    <property type="entry name" value="Cyclic_nucleotide_synthase"/>
</dbReference>
<dbReference type="GO" id="GO:0004016">
    <property type="term" value="F:adenylate cyclase activity"/>
    <property type="evidence" value="ECO:0007669"/>
    <property type="project" value="UniProtKB-EC"/>
</dbReference>
<name>A0A411ECR4_9FLAO</name>
<reference evidence="21 22" key="1">
    <citation type="submission" date="2019-01" db="EMBL/GenBank/DDBJ databases">
        <title>Muriicola soli sp. nov., isolated from soil.</title>
        <authorList>
            <person name="Kang H.J."/>
            <person name="Kim S.B."/>
        </authorList>
    </citation>
    <scope>NUCLEOTIDE SEQUENCE [LARGE SCALE GENOMIC DNA]</scope>
    <source>
        <strain evidence="21 22">MMS17-SY002</strain>
    </source>
</reference>
<accession>A0A411ECR4</accession>
<dbReference type="Gene3D" id="3.30.70.1230">
    <property type="entry name" value="Nucleotide cyclase"/>
    <property type="match status" value="1"/>
</dbReference>
<evidence type="ECO:0000256" key="14">
    <source>
        <dbReference type="ARBA" id="ARBA00032597"/>
    </source>
</evidence>
<keyword evidence="22" id="KW-1185">Reference proteome</keyword>
<evidence type="ECO:0000313" key="21">
    <source>
        <dbReference type="EMBL" id="QBA65575.1"/>
    </source>
</evidence>
<dbReference type="KEGG" id="mur:EQY75_03905"/>
<evidence type="ECO:0000256" key="8">
    <source>
        <dbReference type="ARBA" id="ARBA00022840"/>
    </source>
</evidence>
<evidence type="ECO:0000256" key="13">
    <source>
        <dbReference type="ARBA" id="ARBA00023239"/>
    </source>
</evidence>
<proteinExistence type="inferred from homology"/>
<organism evidence="21 22">
    <name type="scientific">Muriicola soli</name>
    <dbReference type="NCBI Taxonomy" id="2507538"/>
    <lineage>
        <taxon>Bacteria</taxon>
        <taxon>Pseudomonadati</taxon>
        <taxon>Bacteroidota</taxon>
        <taxon>Flavobacteriia</taxon>
        <taxon>Flavobacteriales</taxon>
        <taxon>Flavobacteriaceae</taxon>
        <taxon>Muriicola</taxon>
    </lineage>
</organism>
<evidence type="ECO:0000256" key="6">
    <source>
        <dbReference type="ARBA" id="ARBA00022723"/>
    </source>
</evidence>
<dbReference type="Proteomes" id="UP000290889">
    <property type="component" value="Chromosome"/>
</dbReference>
<evidence type="ECO:0000256" key="4">
    <source>
        <dbReference type="ARBA" id="ARBA00021420"/>
    </source>
</evidence>
<dbReference type="Pfam" id="PF00211">
    <property type="entry name" value="Guanylate_cyc"/>
    <property type="match status" value="1"/>
</dbReference>
<evidence type="ECO:0000256" key="19">
    <source>
        <dbReference type="SAM" id="Phobius"/>
    </source>
</evidence>
<dbReference type="SMART" id="SM00028">
    <property type="entry name" value="TPR"/>
    <property type="match status" value="7"/>
</dbReference>
<evidence type="ECO:0000256" key="7">
    <source>
        <dbReference type="ARBA" id="ARBA00022741"/>
    </source>
</evidence>
<dbReference type="FunFam" id="3.30.70.1230:FF:000033">
    <property type="entry name" value="Adenylate cyclase"/>
    <property type="match status" value="1"/>
</dbReference>
<evidence type="ECO:0000313" key="22">
    <source>
        <dbReference type="Proteomes" id="UP000290889"/>
    </source>
</evidence>
<dbReference type="PROSITE" id="PS50125">
    <property type="entry name" value="GUANYLATE_CYCLASE_2"/>
    <property type="match status" value="1"/>
</dbReference>
<dbReference type="InterPro" id="IPR001054">
    <property type="entry name" value="A/G_cyclase"/>
</dbReference>
<keyword evidence="7" id="KW-0547">Nucleotide-binding</keyword>
<keyword evidence="5 19" id="KW-0812">Transmembrane</keyword>
<evidence type="ECO:0000256" key="3">
    <source>
        <dbReference type="ARBA" id="ARBA00012201"/>
    </source>
</evidence>
<keyword evidence="13 18" id="KW-0456">Lyase</keyword>
<dbReference type="PROSITE" id="PS50005">
    <property type="entry name" value="TPR"/>
    <property type="match status" value="3"/>
</dbReference>
<keyword evidence="10 19" id="KW-1133">Transmembrane helix</keyword>
<sequence length="649" mass="73874">MVALLFISFWSRAQQTQIDSLKNILEKGSRDTSAVNTLNLLSLAVLSNEDIDKAIAYAMEANDLADDINYDSGQALAQKYIGLGYFYQGNYLAVMDHWNQSLESYKKVRDTSGMANILNNLGGVYLSQGGSDKALDYYLQSLYYAEKVKDTFRITSVLPNIGAVYGDLKDYDKALEYFQRMEKYLPGIDNPQITTYYYMGVGEIYNKLKKYDLALEAYQWALPLTENTSDYAHILKEMGMIENALGNRAKAIDYLTLSYRTAKEKNQQLELLHALIGLGEMYKASNYSKAVDLYNEAESLAIELETNKGLRDIYRGLSETYASKGDYNKAYTFQTLFLAQKDSIYNKETDDKIRGLQFDFENQQNQDKIGLLNKEKEIATLQAKRQKYVIYGTIISLILVFVMAVGAYSRYKYVKKTNKIIEDEKDRSEKLLLNILPEETARELKEKGKVAAKRFESVTILFSDFKGFTSHAQHLNPEILVKSVDYYFSRFDEIMDKYGLEKIKTVGDAYMCAGGLPFPTSDHPFKMIEAAIEMAAVMEEIKIRPKEDIVPFDVRIGINTGTVVAGVVGLNKFAYDIWGDAVNVASRMETKSEPGRINISENTYEIIKNVYDCEFRGEVEVKNKGKMSMYFVKGRKIIRHAKSEKEVNA</sequence>
<protein>
    <recommendedName>
        <fullName evidence="4">Adenylate cyclase</fullName>
        <ecNumber evidence="3">4.6.1.1</ecNumber>
    </recommendedName>
    <alternativeName>
        <fullName evidence="14">ATP pyrophosphate-lyase</fullName>
    </alternativeName>
    <alternativeName>
        <fullName evidence="15">Adenylyl cyclase</fullName>
    </alternativeName>
</protein>
<comment type="subcellular location">
    <subcellularLocation>
        <location evidence="2">Membrane</location>
    </subcellularLocation>
</comment>
<keyword evidence="8" id="KW-0067">ATP-binding</keyword>
<dbReference type="Pfam" id="PF13424">
    <property type="entry name" value="TPR_12"/>
    <property type="match status" value="1"/>
</dbReference>
<dbReference type="GO" id="GO:0005886">
    <property type="term" value="C:plasma membrane"/>
    <property type="evidence" value="ECO:0007669"/>
    <property type="project" value="UniProtKB-ARBA"/>
</dbReference>
<dbReference type="InterPro" id="IPR029787">
    <property type="entry name" value="Nucleotide_cyclase"/>
</dbReference>
<evidence type="ECO:0000256" key="18">
    <source>
        <dbReference type="RuleBase" id="RU000405"/>
    </source>
</evidence>
<evidence type="ECO:0000259" key="20">
    <source>
        <dbReference type="PROSITE" id="PS50125"/>
    </source>
</evidence>
<dbReference type="CDD" id="cd07302">
    <property type="entry name" value="CHD"/>
    <property type="match status" value="1"/>
</dbReference>
<evidence type="ECO:0000256" key="2">
    <source>
        <dbReference type="ARBA" id="ARBA00004370"/>
    </source>
</evidence>
<dbReference type="PROSITE" id="PS00452">
    <property type="entry name" value="GUANYLATE_CYCLASE_1"/>
    <property type="match status" value="1"/>
</dbReference>
<dbReference type="InterPro" id="IPR018297">
    <property type="entry name" value="A/G_cyclase_CS"/>
</dbReference>
<keyword evidence="9" id="KW-0460">Magnesium</keyword>
<comment type="subunit">
    <text evidence="16">Homodimer. Can also exist as monomer.</text>
</comment>
<dbReference type="InterPro" id="IPR019734">
    <property type="entry name" value="TPR_rpt"/>
</dbReference>
<evidence type="ECO:0000256" key="16">
    <source>
        <dbReference type="ARBA" id="ARBA00064436"/>
    </source>
</evidence>
<feature type="repeat" description="TPR" evidence="17">
    <location>
        <begin position="155"/>
        <end position="188"/>
    </location>
</feature>
<dbReference type="PANTHER" id="PTHR11920:SF335">
    <property type="entry name" value="GUANYLATE CYCLASE"/>
    <property type="match status" value="1"/>
</dbReference>
<dbReference type="SMART" id="SM00044">
    <property type="entry name" value="CYCc"/>
    <property type="match status" value="1"/>
</dbReference>
<dbReference type="PANTHER" id="PTHR11920">
    <property type="entry name" value="GUANYLYL CYCLASE"/>
    <property type="match status" value="1"/>
</dbReference>
<dbReference type="InterPro" id="IPR011990">
    <property type="entry name" value="TPR-like_helical_dom_sf"/>
</dbReference>
<keyword evidence="12 19" id="KW-0472">Membrane</keyword>
<dbReference type="GO" id="GO:0035556">
    <property type="term" value="P:intracellular signal transduction"/>
    <property type="evidence" value="ECO:0007669"/>
    <property type="project" value="InterPro"/>
</dbReference>
<dbReference type="SUPFAM" id="SSF55073">
    <property type="entry name" value="Nucleotide cyclase"/>
    <property type="match status" value="1"/>
</dbReference>
<dbReference type="Gene3D" id="1.25.40.10">
    <property type="entry name" value="Tetratricopeptide repeat domain"/>
    <property type="match status" value="3"/>
</dbReference>
<evidence type="ECO:0000256" key="10">
    <source>
        <dbReference type="ARBA" id="ARBA00022989"/>
    </source>
</evidence>
<evidence type="ECO:0000256" key="11">
    <source>
        <dbReference type="ARBA" id="ARBA00022998"/>
    </source>
</evidence>
<dbReference type="AlphaFoldDB" id="A0A411ECR4"/>